<evidence type="ECO:0000313" key="1">
    <source>
        <dbReference type="EMBL" id="ELR72196.1"/>
    </source>
</evidence>
<protein>
    <submittedName>
        <fullName evidence="1">Uncharacterized protein</fullName>
    </submittedName>
</protein>
<evidence type="ECO:0000313" key="2">
    <source>
        <dbReference type="Proteomes" id="UP000011135"/>
    </source>
</evidence>
<proteinExistence type="predicted"/>
<reference evidence="1 2" key="1">
    <citation type="submission" date="2012-12" db="EMBL/GenBank/DDBJ databases">
        <title>Genome assembly of Fulvivirga imtechensis AK7.</title>
        <authorList>
            <person name="Nupur N."/>
            <person name="Khatri I."/>
            <person name="Kumar R."/>
            <person name="Subramanian S."/>
            <person name="Pinnaka A."/>
        </authorList>
    </citation>
    <scope>NUCLEOTIDE SEQUENCE [LARGE SCALE GENOMIC DNA]</scope>
    <source>
        <strain evidence="1 2">AK7</strain>
    </source>
</reference>
<accession>L8JT92</accession>
<dbReference type="AlphaFoldDB" id="L8JT92"/>
<sequence>MERNHPEITKVVKCAYIWELFSLLNRFYSLDCSFFGKYSIAF</sequence>
<dbReference type="STRING" id="1237149.C900_01750"/>
<keyword evidence="2" id="KW-1185">Reference proteome</keyword>
<organism evidence="1 2">
    <name type="scientific">Fulvivirga imtechensis AK7</name>
    <dbReference type="NCBI Taxonomy" id="1237149"/>
    <lineage>
        <taxon>Bacteria</taxon>
        <taxon>Pseudomonadati</taxon>
        <taxon>Bacteroidota</taxon>
        <taxon>Cytophagia</taxon>
        <taxon>Cytophagales</taxon>
        <taxon>Fulvivirgaceae</taxon>
        <taxon>Fulvivirga</taxon>
    </lineage>
</organism>
<comment type="caution">
    <text evidence="1">The sequence shown here is derived from an EMBL/GenBank/DDBJ whole genome shotgun (WGS) entry which is preliminary data.</text>
</comment>
<gene>
    <name evidence="1" type="ORF">C900_01750</name>
</gene>
<dbReference type="Proteomes" id="UP000011135">
    <property type="component" value="Unassembled WGS sequence"/>
</dbReference>
<name>L8JT92_9BACT</name>
<dbReference type="EMBL" id="AMZN01000026">
    <property type="protein sequence ID" value="ELR72196.1"/>
    <property type="molecule type" value="Genomic_DNA"/>
</dbReference>